<dbReference type="PROSITE" id="PS50846">
    <property type="entry name" value="HMA_2"/>
    <property type="match status" value="1"/>
</dbReference>
<organism evidence="2 3">
    <name type="scientific">Candidatus Collierbacteria bacterium RIFOXYD1_FULL_40_9</name>
    <dbReference type="NCBI Taxonomy" id="1817731"/>
    <lineage>
        <taxon>Bacteria</taxon>
        <taxon>Candidatus Collieribacteriota</taxon>
    </lineage>
</organism>
<evidence type="ECO:0000313" key="3">
    <source>
        <dbReference type="Proteomes" id="UP000179237"/>
    </source>
</evidence>
<proteinExistence type="predicted"/>
<dbReference type="SUPFAM" id="SSF55008">
    <property type="entry name" value="HMA, heavy metal-associated domain"/>
    <property type="match status" value="1"/>
</dbReference>
<dbReference type="GO" id="GO:0046872">
    <property type="term" value="F:metal ion binding"/>
    <property type="evidence" value="ECO:0007669"/>
    <property type="project" value="InterPro"/>
</dbReference>
<dbReference type="InterPro" id="IPR006121">
    <property type="entry name" value="HMA_dom"/>
</dbReference>
<evidence type="ECO:0000259" key="1">
    <source>
        <dbReference type="PROSITE" id="PS50846"/>
    </source>
</evidence>
<protein>
    <recommendedName>
        <fullName evidence="1">HMA domain-containing protein</fullName>
    </recommendedName>
</protein>
<accession>A0A1F5FPR2</accession>
<dbReference type="EMBL" id="MFAQ01000041">
    <property type="protein sequence ID" value="OGD81600.1"/>
    <property type="molecule type" value="Genomic_DNA"/>
</dbReference>
<dbReference type="Pfam" id="PF00403">
    <property type="entry name" value="HMA"/>
    <property type="match status" value="1"/>
</dbReference>
<gene>
    <name evidence="2" type="ORF">A2572_04450</name>
</gene>
<reference evidence="2 3" key="1">
    <citation type="journal article" date="2016" name="Nat. Commun.">
        <title>Thousands of microbial genomes shed light on interconnected biogeochemical processes in an aquifer system.</title>
        <authorList>
            <person name="Anantharaman K."/>
            <person name="Brown C.T."/>
            <person name="Hug L.A."/>
            <person name="Sharon I."/>
            <person name="Castelle C.J."/>
            <person name="Probst A.J."/>
            <person name="Thomas B.C."/>
            <person name="Singh A."/>
            <person name="Wilkins M.J."/>
            <person name="Karaoz U."/>
            <person name="Brodie E.L."/>
            <person name="Williams K.H."/>
            <person name="Hubbard S.S."/>
            <person name="Banfield J.F."/>
        </authorList>
    </citation>
    <scope>NUCLEOTIDE SEQUENCE [LARGE SCALE GENOMIC DNA]</scope>
</reference>
<dbReference type="InterPro" id="IPR036163">
    <property type="entry name" value="HMA_dom_sf"/>
</dbReference>
<feature type="domain" description="HMA" evidence="1">
    <location>
        <begin position="6"/>
        <end position="72"/>
    </location>
</feature>
<comment type="caution">
    <text evidence="2">The sequence shown here is derived from an EMBL/GenBank/DDBJ whole genome shotgun (WGS) entry which is preliminary data.</text>
</comment>
<sequence>MFVNLKHTVFNISNIKCEFCPKLLKKMLMDFPGILKVSFSYSNNILTVIHDSDIGDIKLLIQTIREIGFTAIYNLSFSLT</sequence>
<name>A0A1F5FPR2_9BACT</name>
<dbReference type="Gene3D" id="3.30.70.100">
    <property type="match status" value="1"/>
</dbReference>
<evidence type="ECO:0000313" key="2">
    <source>
        <dbReference type="EMBL" id="OGD81600.1"/>
    </source>
</evidence>
<dbReference type="AlphaFoldDB" id="A0A1F5FPR2"/>
<dbReference type="Proteomes" id="UP000179237">
    <property type="component" value="Unassembled WGS sequence"/>
</dbReference>